<dbReference type="SUPFAM" id="SSF48452">
    <property type="entry name" value="TPR-like"/>
    <property type="match status" value="1"/>
</dbReference>
<gene>
    <name evidence="2" type="ORF">S03H2_08427</name>
</gene>
<dbReference type="AlphaFoldDB" id="X1FCV1"/>
<keyword evidence="1" id="KW-0812">Transmembrane</keyword>
<comment type="caution">
    <text evidence="2">The sequence shown here is derived from an EMBL/GenBank/DDBJ whole genome shotgun (WGS) entry which is preliminary data.</text>
</comment>
<feature type="non-terminal residue" evidence="2">
    <location>
        <position position="1"/>
    </location>
</feature>
<protein>
    <submittedName>
        <fullName evidence="2">Uncharacterized protein</fullName>
    </submittedName>
</protein>
<dbReference type="InterPro" id="IPR011990">
    <property type="entry name" value="TPR-like_helical_dom_sf"/>
</dbReference>
<dbReference type="Gene3D" id="1.25.40.10">
    <property type="entry name" value="Tetratricopeptide repeat domain"/>
    <property type="match status" value="1"/>
</dbReference>
<organism evidence="2">
    <name type="scientific">marine sediment metagenome</name>
    <dbReference type="NCBI Taxonomy" id="412755"/>
    <lineage>
        <taxon>unclassified sequences</taxon>
        <taxon>metagenomes</taxon>
        <taxon>ecological metagenomes</taxon>
    </lineage>
</organism>
<evidence type="ECO:0000256" key="1">
    <source>
        <dbReference type="SAM" id="Phobius"/>
    </source>
</evidence>
<feature type="transmembrane region" description="Helical" evidence="1">
    <location>
        <begin position="19"/>
        <end position="36"/>
    </location>
</feature>
<feature type="non-terminal residue" evidence="2">
    <location>
        <position position="271"/>
    </location>
</feature>
<dbReference type="EMBL" id="BARU01004094">
    <property type="protein sequence ID" value="GAH18568.1"/>
    <property type="molecule type" value="Genomic_DNA"/>
</dbReference>
<reference evidence="2" key="1">
    <citation type="journal article" date="2014" name="Front. Microbiol.">
        <title>High frequency of phylogenetically diverse reductive dehalogenase-homologous genes in deep subseafloor sedimentary metagenomes.</title>
        <authorList>
            <person name="Kawai M."/>
            <person name="Futagami T."/>
            <person name="Toyoda A."/>
            <person name="Takaki Y."/>
            <person name="Nishi S."/>
            <person name="Hori S."/>
            <person name="Arai W."/>
            <person name="Tsubouchi T."/>
            <person name="Morono Y."/>
            <person name="Uchiyama I."/>
            <person name="Ito T."/>
            <person name="Fujiyama A."/>
            <person name="Inagaki F."/>
            <person name="Takami H."/>
        </authorList>
    </citation>
    <scope>NUCLEOTIDE SEQUENCE</scope>
    <source>
        <strain evidence="2">Expedition CK06-06</strain>
    </source>
</reference>
<accession>X1FCV1</accession>
<keyword evidence="1" id="KW-0472">Membrane</keyword>
<proteinExistence type="predicted"/>
<sequence>YPTPTATLPHPFPRLMRRIALPIGAVILILVFLLVLPSTRKVVQNWLGFEIIPTQKSLAILPLTVIGGDADEQAFCDGLVENLTSKLTQLEQFKRRLFVLPSIDVREFKITSPSEAERVFRVSLAVKGSFKRIGDMFSLTLKLVDTKTQRELKSQIMTDHIANISTLQEDAIFKLVEMLGVELQPQIRSILTTGSTTIPGAYESYLQGLGIMLRGKGDENFDPAINLFKRAIEQDPHFALAHAGLGKVYWLKYELTKTLNCLKNPIIMHQG</sequence>
<keyword evidence="1" id="KW-1133">Transmembrane helix</keyword>
<evidence type="ECO:0000313" key="2">
    <source>
        <dbReference type="EMBL" id="GAH18568.1"/>
    </source>
</evidence>
<name>X1FCV1_9ZZZZ</name>